<keyword evidence="2 4" id="KW-0238">DNA-binding</keyword>
<evidence type="ECO:0000256" key="4">
    <source>
        <dbReference type="PROSITE-ProRule" id="PRU00335"/>
    </source>
</evidence>
<dbReference type="eggNOG" id="COG1309">
    <property type="taxonomic scope" value="Bacteria"/>
</dbReference>
<dbReference type="InterPro" id="IPR009057">
    <property type="entry name" value="Homeodomain-like_sf"/>
</dbReference>
<evidence type="ECO:0000256" key="3">
    <source>
        <dbReference type="ARBA" id="ARBA00023163"/>
    </source>
</evidence>
<evidence type="ECO:0000313" key="6">
    <source>
        <dbReference type="EMBL" id="EOL45295.1"/>
    </source>
</evidence>
<dbReference type="InterPro" id="IPR001647">
    <property type="entry name" value="HTH_TetR"/>
</dbReference>
<evidence type="ECO:0000256" key="2">
    <source>
        <dbReference type="ARBA" id="ARBA00023125"/>
    </source>
</evidence>
<dbReference type="PANTHER" id="PTHR47506:SF3">
    <property type="entry name" value="HTH-TYPE TRANSCRIPTIONAL REGULATOR LMRA"/>
    <property type="match status" value="1"/>
</dbReference>
<keyword evidence="7" id="KW-1185">Reference proteome</keyword>
<dbReference type="GO" id="GO:0003677">
    <property type="term" value="F:DNA binding"/>
    <property type="evidence" value="ECO:0007669"/>
    <property type="project" value="UniProtKB-UniRule"/>
</dbReference>
<evidence type="ECO:0000256" key="1">
    <source>
        <dbReference type="ARBA" id="ARBA00023015"/>
    </source>
</evidence>
<dbReference type="HOGENOM" id="CLU_069356_42_0_9"/>
<dbReference type="EMBL" id="AJAT01000012">
    <property type="protein sequence ID" value="EOL45295.1"/>
    <property type="molecule type" value="Genomic_DNA"/>
</dbReference>
<dbReference type="AlphaFoldDB" id="R3WU02"/>
<name>R3WU02_9ENTE</name>
<comment type="caution">
    <text evidence="6">The sequence shown here is derived from an EMBL/GenBank/DDBJ whole genome shotgun (WGS) entry which is preliminary data.</text>
</comment>
<feature type="domain" description="HTH tetR-type" evidence="5">
    <location>
        <begin position="9"/>
        <end position="69"/>
    </location>
</feature>
<evidence type="ECO:0000313" key="7">
    <source>
        <dbReference type="Proteomes" id="UP000013785"/>
    </source>
</evidence>
<dbReference type="Pfam" id="PF00440">
    <property type="entry name" value="TetR_N"/>
    <property type="match status" value="1"/>
</dbReference>
<dbReference type="InterPro" id="IPR023772">
    <property type="entry name" value="DNA-bd_HTH_TetR-type_CS"/>
</dbReference>
<sequence length="190" mass="22164">MAFSEVEKKNIRERLLTNCEESWSTFGYKKTSVDELCQKAGISKGSFYLFFDSKEDLFCQVMIRVQERLIAITKNSLGEKPTKYDLANTLKLVFREYSKVPFITETQSPDFVMFINRLSPDKLKELEEHGNYDIQDIIRESGLVYRVEEQKGLASLALIFRPIGASQQLPWEYLDVFDFVLDTLIEKIFE</sequence>
<dbReference type="PATRIC" id="fig|1158610.3.peg.1159"/>
<dbReference type="RefSeq" id="WP_010767853.1">
    <property type="nucleotide sequence ID" value="NZ_ASWE01000003.1"/>
</dbReference>
<dbReference type="PROSITE" id="PS50977">
    <property type="entry name" value="HTH_TETR_2"/>
    <property type="match status" value="1"/>
</dbReference>
<dbReference type="PANTHER" id="PTHR47506">
    <property type="entry name" value="TRANSCRIPTIONAL REGULATORY PROTEIN"/>
    <property type="match status" value="1"/>
</dbReference>
<dbReference type="Gene3D" id="1.10.357.10">
    <property type="entry name" value="Tetracycline Repressor, domain 2"/>
    <property type="match status" value="1"/>
</dbReference>
<dbReference type="Proteomes" id="UP000013785">
    <property type="component" value="Unassembled WGS sequence"/>
</dbReference>
<dbReference type="STRING" id="154621.RV11_GL000812"/>
<dbReference type="PROSITE" id="PS01081">
    <property type="entry name" value="HTH_TETR_1"/>
    <property type="match status" value="1"/>
</dbReference>
<dbReference type="SUPFAM" id="SSF46689">
    <property type="entry name" value="Homeodomain-like"/>
    <property type="match status" value="1"/>
</dbReference>
<proteinExistence type="predicted"/>
<reference evidence="6 7" key="1">
    <citation type="submission" date="2013-02" db="EMBL/GenBank/DDBJ databases">
        <title>The Genome Sequence of Enterococcus phoeniculicola BAA-412.</title>
        <authorList>
            <consortium name="The Broad Institute Genome Sequencing Platform"/>
            <consortium name="The Broad Institute Genome Sequencing Center for Infectious Disease"/>
            <person name="Earl A.M."/>
            <person name="Gilmore M.S."/>
            <person name="Lebreton F."/>
            <person name="Walker B."/>
            <person name="Young S.K."/>
            <person name="Zeng Q."/>
            <person name="Gargeya S."/>
            <person name="Fitzgerald M."/>
            <person name="Haas B."/>
            <person name="Abouelleil A."/>
            <person name="Alvarado L."/>
            <person name="Arachchi H.M."/>
            <person name="Berlin A.M."/>
            <person name="Chapman S.B."/>
            <person name="Dewar J."/>
            <person name="Goldberg J."/>
            <person name="Griggs A."/>
            <person name="Gujja S."/>
            <person name="Hansen M."/>
            <person name="Howarth C."/>
            <person name="Imamovic A."/>
            <person name="Larimer J."/>
            <person name="McCowan C."/>
            <person name="Murphy C."/>
            <person name="Neiman D."/>
            <person name="Pearson M."/>
            <person name="Priest M."/>
            <person name="Roberts A."/>
            <person name="Saif S."/>
            <person name="Shea T."/>
            <person name="Sisk P."/>
            <person name="Sykes S."/>
            <person name="Wortman J."/>
            <person name="Nusbaum C."/>
            <person name="Birren B."/>
        </authorList>
    </citation>
    <scope>NUCLEOTIDE SEQUENCE [LARGE SCALE GENOMIC DNA]</scope>
    <source>
        <strain evidence="6 7">ATCC BAA-412</strain>
    </source>
</reference>
<organism evidence="6 7">
    <name type="scientific">Enterococcus phoeniculicola ATCC BAA-412</name>
    <dbReference type="NCBI Taxonomy" id="1158610"/>
    <lineage>
        <taxon>Bacteria</taxon>
        <taxon>Bacillati</taxon>
        <taxon>Bacillota</taxon>
        <taxon>Bacilli</taxon>
        <taxon>Lactobacillales</taxon>
        <taxon>Enterococcaceae</taxon>
        <taxon>Enterococcus</taxon>
    </lineage>
</organism>
<keyword evidence="1" id="KW-0805">Transcription regulation</keyword>
<evidence type="ECO:0000259" key="5">
    <source>
        <dbReference type="PROSITE" id="PS50977"/>
    </source>
</evidence>
<keyword evidence="3" id="KW-0804">Transcription</keyword>
<protein>
    <recommendedName>
        <fullName evidence="5">HTH tetR-type domain-containing protein</fullName>
    </recommendedName>
</protein>
<accession>R3WU02</accession>
<feature type="DNA-binding region" description="H-T-H motif" evidence="4">
    <location>
        <begin position="32"/>
        <end position="51"/>
    </location>
</feature>
<dbReference type="OrthoDB" id="9812993at2"/>
<gene>
    <name evidence="6" type="ORF">UC3_01185</name>
</gene>